<protein>
    <submittedName>
        <fullName evidence="4">AdeC/AdeK/OprM family multidrug efflux complex outer membrane factor</fullName>
    </submittedName>
</protein>
<dbReference type="PROSITE" id="PS51257">
    <property type="entry name" value="PROKAR_LIPOPROTEIN"/>
    <property type="match status" value="1"/>
</dbReference>
<dbReference type="RefSeq" id="WP_168146082.1">
    <property type="nucleotide sequence ID" value="NZ_JAAVXB010000001.1"/>
</dbReference>
<dbReference type="GO" id="GO:0009279">
    <property type="term" value="C:cell outer membrane"/>
    <property type="evidence" value="ECO:0007669"/>
    <property type="project" value="UniProtKB-SubCell"/>
</dbReference>
<evidence type="ECO:0000256" key="1">
    <source>
        <dbReference type="ARBA" id="ARBA00007613"/>
    </source>
</evidence>
<evidence type="ECO:0000313" key="5">
    <source>
        <dbReference type="Proteomes" id="UP000653472"/>
    </source>
</evidence>
<dbReference type="PANTHER" id="PTHR30203">
    <property type="entry name" value="OUTER MEMBRANE CATION EFFLUX PROTEIN"/>
    <property type="match status" value="1"/>
</dbReference>
<keyword evidence="5" id="KW-1185">Reference proteome</keyword>
<dbReference type="Proteomes" id="UP000653472">
    <property type="component" value="Unassembled WGS sequence"/>
</dbReference>
<keyword evidence="2" id="KW-0472">Membrane</keyword>
<keyword evidence="2" id="KW-0564">Palmitate</keyword>
<dbReference type="AlphaFoldDB" id="A0A969W9H6"/>
<organism evidence="4 5">
    <name type="scientific">Solimonas marina</name>
    <dbReference type="NCBI Taxonomy" id="2714601"/>
    <lineage>
        <taxon>Bacteria</taxon>
        <taxon>Pseudomonadati</taxon>
        <taxon>Pseudomonadota</taxon>
        <taxon>Gammaproteobacteria</taxon>
        <taxon>Nevskiales</taxon>
        <taxon>Nevskiaceae</taxon>
        <taxon>Solimonas</taxon>
    </lineage>
</organism>
<dbReference type="EMBL" id="JAAVXB010000001">
    <property type="protein sequence ID" value="NKF20820.1"/>
    <property type="molecule type" value="Genomic_DNA"/>
</dbReference>
<dbReference type="PANTHER" id="PTHR30203:SF32">
    <property type="entry name" value="CATION EFFLUX SYSTEM PROTEIN CUSC"/>
    <property type="match status" value="1"/>
</dbReference>
<dbReference type="GO" id="GO:0015562">
    <property type="term" value="F:efflux transmembrane transporter activity"/>
    <property type="evidence" value="ECO:0007669"/>
    <property type="project" value="InterPro"/>
</dbReference>
<dbReference type="Pfam" id="PF02321">
    <property type="entry name" value="OEP"/>
    <property type="match status" value="2"/>
</dbReference>
<dbReference type="InterPro" id="IPR003423">
    <property type="entry name" value="OMP_efflux"/>
</dbReference>
<dbReference type="NCBIfam" id="TIGR01845">
    <property type="entry name" value="outer_NodT"/>
    <property type="match status" value="1"/>
</dbReference>
<proteinExistence type="inferred from homology"/>
<evidence type="ECO:0000256" key="2">
    <source>
        <dbReference type="RuleBase" id="RU362097"/>
    </source>
</evidence>
<accession>A0A969W9H6</accession>
<keyword evidence="2" id="KW-0449">Lipoprotein</keyword>
<name>A0A969W9H6_9GAMM</name>
<keyword evidence="2" id="KW-1134">Transmembrane beta strand</keyword>
<dbReference type="SUPFAM" id="SSF56954">
    <property type="entry name" value="Outer membrane efflux proteins (OEP)"/>
    <property type="match status" value="1"/>
</dbReference>
<evidence type="ECO:0000313" key="4">
    <source>
        <dbReference type="EMBL" id="NKF20820.1"/>
    </source>
</evidence>
<feature type="coiled-coil region" evidence="3">
    <location>
        <begin position="218"/>
        <end position="245"/>
    </location>
</feature>
<dbReference type="Gene3D" id="1.20.1600.10">
    <property type="entry name" value="Outer membrane efflux proteins (OEP)"/>
    <property type="match status" value="1"/>
</dbReference>
<keyword evidence="2" id="KW-0812">Transmembrane</keyword>
<reference evidence="4" key="1">
    <citation type="submission" date="2020-03" db="EMBL/GenBank/DDBJ databases">
        <title>Solimonas marina sp. nov., isolated from deep seawater of the Pacific Ocean.</title>
        <authorList>
            <person name="Liu X."/>
            <person name="Lai Q."/>
            <person name="Sun F."/>
            <person name="Gai Y."/>
            <person name="Li G."/>
            <person name="Shao Z."/>
        </authorList>
    </citation>
    <scope>NUCLEOTIDE SEQUENCE</scope>
    <source>
        <strain evidence="4">C16B3</strain>
    </source>
</reference>
<comment type="caution">
    <text evidence="4">The sequence shown here is derived from an EMBL/GenBank/DDBJ whole genome shotgun (WGS) entry which is preliminary data.</text>
</comment>
<comment type="similarity">
    <text evidence="1 2">Belongs to the outer membrane factor (OMF) (TC 1.B.17) family.</text>
</comment>
<comment type="subcellular location">
    <subcellularLocation>
        <location evidence="2">Cell outer membrane</location>
        <topology evidence="2">Lipid-anchor</topology>
    </subcellularLocation>
</comment>
<dbReference type="InterPro" id="IPR010131">
    <property type="entry name" value="MdtP/NodT-like"/>
</dbReference>
<gene>
    <name evidence="4" type="primary">adeC</name>
    <name evidence="4" type="ORF">G7Y82_00730</name>
</gene>
<evidence type="ECO:0000256" key="3">
    <source>
        <dbReference type="SAM" id="Coils"/>
    </source>
</evidence>
<keyword evidence="3" id="KW-0175">Coiled coil</keyword>
<sequence>MQKFVLTAIAAAALTACSLAPKYERPEAPVPSNFDAAATAGTQQTAADAIGWRDFFTDPYLQQLIAGALQNNRDLRVAALNVEAAQAQYRIRRADLVPAIDASGSHTSERYPADLSSTGDSYVARSYNVGVGITSYELDLFGRVRSLKREALEQYLSLAETQRSTQISLVAQVANAYLTLLSDEELLRVTQETLKSQQSSYDLSKQRFDAGAASALDLRQAQTTLETARANLAQYQRQVAMDRNALSVLVGGPLPAQMPPAEQFAKQDFLAELPSGVPSDVLTRRPDVLAAEHDLKGANANIGAARAAFFPQITLTGSYGTASSELDGLFDKGSSAWTFAPQITLPIFNAGANQANLDLAHVQKNIYVAQYEKAIQTAFQEVDDALVSRATYDDQLKAQQNLVQATQDAYDLAQARFKSGVDDYLTVLDSQRSLYSAQQGYVAVKLARLQNLVTLYKALGGGWNEHTLAQAQRQQQAVTAEQVDAASRP</sequence>
<dbReference type="Gene3D" id="2.20.200.10">
    <property type="entry name" value="Outer membrane efflux proteins (OEP)"/>
    <property type="match status" value="1"/>
</dbReference>